<dbReference type="Gene3D" id="3.40.50.1970">
    <property type="match status" value="1"/>
</dbReference>
<dbReference type="InterPro" id="IPR018211">
    <property type="entry name" value="ADH_Fe_CS"/>
</dbReference>
<dbReference type="RefSeq" id="WP_074948620.1">
    <property type="nucleotide sequence ID" value="NZ_FPBV01000001.1"/>
</dbReference>
<reference evidence="5" key="1">
    <citation type="submission" date="2016-10" db="EMBL/GenBank/DDBJ databases">
        <authorList>
            <person name="Varghese N."/>
        </authorList>
    </citation>
    <scope>NUCLEOTIDE SEQUENCE [LARGE SCALE GENOMIC DNA]</scope>
    <source>
        <strain evidence="5">DSM 17980</strain>
    </source>
</reference>
<dbReference type="PANTHER" id="PTHR43633:SF1">
    <property type="entry name" value="ALCOHOL DEHYDROGENASE YQHD"/>
    <property type="match status" value="1"/>
</dbReference>
<dbReference type="PANTHER" id="PTHR43633">
    <property type="entry name" value="ALCOHOL DEHYDROGENASE YQHD"/>
    <property type="match status" value="1"/>
</dbReference>
<dbReference type="Pfam" id="PF25137">
    <property type="entry name" value="ADH_Fe_C"/>
    <property type="match status" value="1"/>
</dbReference>
<organism evidence="4 5">
    <name type="scientific">Alicyclobacillus macrosporangiidus</name>
    <dbReference type="NCBI Taxonomy" id="392015"/>
    <lineage>
        <taxon>Bacteria</taxon>
        <taxon>Bacillati</taxon>
        <taxon>Bacillota</taxon>
        <taxon>Bacilli</taxon>
        <taxon>Bacillales</taxon>
        <taxon>Alicyclobacillaceae</taxon>
        <taxon>Alicyclobacillus</taxon>
    </lineage>
</organism>
<dbReference type="InterPro" id="IPR056798">
    <property type="entry name" value="ADH_Fe_C"/>
</dbReference>
<dbReference type="STRING" id="392015.SAMN05421543_101149"/>
<dbReference type="eggNOG" id="COG1979">
    <property type="taxonomic scope" value="Bacteria"/>
</dbReference>
<evidence type="ECO:0000313" key="4">
    <source>
        <dbReference type="EMBL" id="SFU33259.1"/>
    </source>
</evidence>
<dbReference type="PROSITE" id="PS00060">
    <property type="entry name" value="ADH_IRON_2"/>
    <property type="match status" value="1"/>
</dbReference>
<dbReference type="Pfam" id="PF00465">
    <property type="entry name" value="Fe-ADH"/>
    <property type="match status" value="1"/>
</dbReference>
<dbReference type="FunFam" id="3.40.50.1970:FF:000003">
    <property type="entry name" value="Alcohol dehydrogenase, iron-containing"/>
    <property type="match status" value="1"/>
</dbReference>
<dbReference type="InterPro" id="IPR044731">
    <property type="entry name" value="BDH-like"/>
</dbReference>
<proteinExistence type="predicted"/>
<gene>
    <name evidence="4" type="ORF">SAMN05421543_101149</name>
</gene>
<keyword evidence="1" id="KW-0560">Oxidoreductase</keyword>
<feature type="domain" description="Alcohol dehydrogenase iron-type/glycerol dehydrogenase GldA" evidence="2">
    <location>
        <begin position="9"/>
        <end position="179"/>
    </location>
</feature>
<evidence type="ECO:0000313" key="5">
    <source>
        <dbReference type="Proteomes" id="UP000183508"/>
    </source>
</evidence>
<dbReference type="GO" id="GO:0046872">
    <property type="term" value="F:metal ion binding"/>
    <property type="evidence" value="ECO:0007669"/>
    <property type="project" value="InterPro"/>
</dbReference>
<dbReference type="AlphaFoldDB" id="A0A1I7FAQ4"/>
<dbReference type="Gene3D" id="1.20.1090.10">
    <property type="entry name" value="Dehydroquinate synthase-like - alpha domain"/>
    <property type="match status" value="1"/>
</dbReference>
<dbReference type="InterPro" id="IPR001670">
    <property type="entry name" value="ADH_Fe/GldA"/>
</dbReference>
<sequence>MNPFRFHNPTVLYYGKGQIEQHLAAEVTRYGKRVLLVYGGGSIKRNGLYDKVMGILTEAGVQVFELPGVEPNPRLTTVYRGIQICRYEQIDLILAVGGGSVIDCAKGIAMGAKFDGDIWDVYQRKAKANDALPLGAILTLSATGSEMNAGGVITNWETKEKLGGSAPPHTFPRFSFCDPENTFTVPRDQTVYGTCDMLAHCFEHYFHPTHNTPLQQRLIESVIATIIETAPKALENPTDYDARETLMYCSTMALNGMINMGVEGDWACHAIEHEISAIYDIPHGGGLAIVFPNWMDYVVDAGPERFAQLGTRVFGIDPAGKSVDELAREAIAEVRAFFRRIGAPQRLADYGIGDEHIERMAEQAVRFRKLGSFKKLDKEDVAEILRRCL</sequence>
<evidence type="ECO:0000259" key="3">
    <source>
        <dbReference type="Pfam" id="PF25137"/>
    </source>
</evidence>
<dbReference type="CDD" id="cd08187">
    <property type="entry name" value="BDH"/>
    <property type="match status" value="1"/>
</dbReference>
<dbReference type="GO" id="GO:0005829">
    <property type="term" value="C:cytosol"/>
    <property type="evidence" value="ECO:0007669"/>
    <property type="project" value="TreeGrafter"/>
</dbReference>
<dbReference type="GO" id="GO:0008106">
    <property type="term" value="F:alcohol dehydrogenase (NADP+) activity"/>
    <property type="evidence" value="ECO:0007669"/>
    <property type="project" value="TreeGrafter"/>
</dbReference>
<evidence type="ECO:0000256" key="1">
    <source>
        <dbReference type="ARBA" id="ARBA00023002"/>
    </source>
</evidence>
<dbReference type="OrthoDB" id="9801156at2"/>
<evidence type="ECO:0000259" key="2">
    <source>
        <dbReference type="Pfam" id="PF00465"/>
    </source>
</evidence>
<dbReference type="SUPFAM" id="SSF56796">
    <property type="entry name" value="Dehydroquinate synthase-like"/>
    <property type="match status" value="1"/>
</dbReference>
<dbReference type="EMBL" id="FPBV01000001">
    <property type="protein sequence ID" value="SFU33259.1"/>
    <property type="molecule type" value="Genomic_DNA"/>
</dbReference>
<dbReference type="GO" id="GO:1990002">
    <property type="term" value="F:methylglyoxal reductase (NADPH) (acetol producing) activity"/>
    <property type="evidence" value="ECO:0007669"/>
    <property type="project" value="TreeGrafter"/>
</dbReference>
<dbReference type="GO" id="GO:1990362">
    <property type="term" value="F:butanol dehydrogenase (NAD+) activity"/>
    <property type="evidence" value="ECO:0007669"/>
    <property type="project" value="InterPro"/>
</dbReference>
<name>A0A1I7FAQ4_9BACL</name>
<keyword evidence="5" id="KW-1185">Reference proteome</keyword>
<protein>
    <submittedName>
        <fullName evidence="4">Uncharacterized protein</fullName>
    </submittedName>
</protein>
<feature type="domain" description="Fe-containing alcohol dehydrogenase-like C-terminal" evidence="3">
    <location>
        <begin position="190"/>
        <end position="387"/>
    </location>
</feature>
<dbReference type="Proteomes" id="UP000183508">
    <property type="component" value="Unassembled WGS sequence"/>
</dbReference>
<accession>A0A1I7FAQ4</accession>
<dbReference type="PROSITE" id="PS00913">
    <property type="entry name" value="ADH_IRON_1"/>
    <property type="match status" value="1"/>
</dbReference>